<keyword evidence="3" id="KW-1185">Reference proteome</keyword>
<protein>
    <recommendedName>
        <fullName evidence="4">Tesmin/TSO1-like CXC domain-containing protein</fullName>
    </recommendedName>
</protein>
<reference evidence="3" key="1">
    <citation type="submission" date="2012-12" db="EMBL/GenBank/DDBJ databases">
        <authorList>
            <person name="Hellsten U."/>
            <person name="Grimwood J."/>
            <person name="Chapman J.A."/>
            <person name="Shapiro H."/>
            <person name="Aerts A."/>
            <person name="Otillar R.P."/>
            <person name="Terry A.Y."/>
            <person name="Boore J.L."/>
            <person name="Simakov O."/>
            <person name="Marletaz F."/>
            <person name="Cho S.-J."/>
            <person name="Edsinger-Gonzales E."/>
            <person name="Havlak P."/>
            <person name="Kuo D.-H."/>
            <person name="Larsson T."/>
            <person name="Lv J."/>
            <person name="Arendt D."/>
            <person name="Savage R."/>
            <person name="Osoegawa K."/>
            <person name="de Jong P."/>
            <person name="Lindberg D.R."/>
            <person name="Seaver E.C."/>
            <person name="Weisblat D.A."/>
            <person name="Putnam N.H."/>
            <person name="Grigoriev I.V."/>
            <person name="Rokhsar D.S."/>
        </authorList>
    </citation>
    <scope>NUCLEOTIDE SEQUENCE</scope>
    <source>
        <strain evidence="3">I ESC-2004</strain>
    </source>
</reference>
<dbReference type="EMBL" id="AMQN01002573">
    <property type="status" value="NOT_ANNOTATED_CDS"/>
    <property type="molecule type" value="Genomic_DNA"/>
</dbReference>
<name>R7TJW7_CAPTE</name>
<dbReference type="PANTHER" id="PTHR46704">
    <property type="entry name" value="CXC DOMAIN-CONTAINING PROTEIN-RELATED"/>
    <property type="match status" value="1"/>
</dbReference>
<dbReference type="AlphaFoldDB" id="R7TJW7"/>
<reference evidence="1 3" key="2">
    <citation type="journal article" date="2013" name="Nature">
        <title>Insights into bilaterian evolution from three spiralian genomes.</title>
        <authorList>
            <person name="Simakov O."/>
            <person name="Marletaz F."/>
            <person name="Cho S.J."/>
            <person name="Edsinger-Gonzales E."/>
            <person name="Havlak P."/>
            <person name="Hellsten U."/>
            <person name="Kuo D.H."/>
            <person name="Larsson T."/>
            <person name="Lv J."/>
            <person name="Arendt D."/>
            <person name="Savage R."/>
            <person name="Osoegawa K."/>
            <person name="de Jong P."/>
            <person name="Grimwood J."/>
            <person name="Chapman J.A."/>
            <person name="Shapiro H."/>
            <person name="Aerts A."/>
            <person name="Otillar R.P."/>
            <person name="Terry A.Y."/>
            <person name="Boore J.L."/>
            <person name="Grigoriev I.V."/>
            <person name="Lindberg D.R."/>
            <person name="Seaver E.C."/>
            <person name="Weisblat D.A."/>
            <person name="Putnam N.H."/>
            <person name="Rokhsar D.S."/>
        </authorList>
    </citation>
    <scope>NUCLEOTIDE SEQUENCE</scope>
    <source>
        <strain evidence="1 3">I ESC-2004</strain>
    </source>
</reference>
<dbReference type="Proteomes" id="UP000014760">
    <property type="component" value="Unassembled WGS sequence"/>
</dbReference>
<evidence type="ECO:0000313" key="3">
    <source>
        <dbReference type="Proteomes" id="UP000014760"/>
    </source>
</evidence>
<dbReference type="OMA" id="DADYKIC"/>
<dbReference type="HOGENOM" id="CLU_700662_0_0_1"/>
<accession>R7TJW7</accession>
<sequence length="394" mass="44244">MMGILHQFLRAKRSGDWKLHLSSLSSMLPCLASSGHNLYTKSLHLYLQKMATLEEEHPCIYDQFMNGLHVVRRSERSWCGISTDLAIEQCLMRAMKSQANNTRRFHQHASSGMPQTLKSYLRERSPFAPEPTRLRNISTGLVASENVNVDCAQAIGHKILAKMNGTNVQTYVFKRADQANTMITKSSQRNKDLAIVIQSEVMFQRYMLGAQSMESPAEAFKRLFKEADIFLDPTANINDVRQAGESAMAIVFGAKSRTSSNDLRYQLLCKKIARKNKYVQPCTLPPTSAASKFHSDRVYLQVQQWRKNESLSPCEWGWKIVDSVMPIMTDVPAAPAVLLSMICYSCQGDCSTLRCSCRKNGLECTTACSECRGNSCSNNVALDIDDDDDYLSDS</sequence>
<evidence type="ECO:0008006" key="4">
    <source>
        <dbReference type="Google" id="ProtNLM"/>
    </source>
</evidence>
<evidence type="ECO:0000313" key="1">
    <source>
        <dbReference type="EMBL" id="ELT93782.1"/>
    </source>
</evidence>
<organism evidence="1">
    <name type="scientific">Capitella teleta</name>
    <name type="common">Polychaete worm</name>
    <dbReference type="NCBI Taxonomy" id="283909"/>
    <lineage>
        <taxon>Eukaryota</taxon>
        <taxon>Metazoa</taxon>
        <taxon>Spiralia</taxon>
        <taxon>Lophotrochozoa</taxon>
        <taxon>Annelida</taxon>
        <taxon>Polychaeta</taxon>
        <taxon>Sedentaria</taxon>
        <taxon>Scolecida</taxon>
        <taxon>Capitellidae</taxon>
        <taxon>Capitella</taxon>
    </lineage>
</organism>
<dbReference type="EnsemblMetazoa" id="CapteT190961">
    <property type="protein sequence ID" value="CapteP190961"/>
    <property type="gene ID" value="CapteG190961"/>
</dbReference>
<reference evidence="2" key="3">
    <citation type="submission" date="2015-06" db="UniProtKB">
        <authorList>
            <consortium name="EnsemblMetazoa"/>
        </authorList>
    </citation>
    <scope>IDENTIFICATION</scope>
</reference>
<evidence type="ECO:0000313" key="2">
    <source>
        <dbReference type="EnsemblMetazoa" id="CapteP190961"/>
    </source>
</evidence>
<dbReference type="OrthoDB" id="6753017at2759"/>
<dbReference type="EMBL" id="KB309617">
    <property type="protein sequence ID" value="ELT93782.1"/>
    <property type="molecule type" value="Genomic_DNA"/>
</dbReference>
<dbReference type="PANTHER" id="PTHR46704:SF1">
    <property type="entry name" value="TELOMERE LENGTH REGULATION PROTEIN TEL2 HOMOLOG"/>
    <property type="match status" value="1"/>
</dbReference>
<proteinExistence type="predicted"/>
<gene>
    <name evidence="1" type="ORF">CAPTEDRAFT_190961</name>
</gene>